<dbReference type="EMBL" id="QCYY01001803">
    <property type="protein sequence ID" value="ROT75183.1"/>
    <property type="molecule type" value="Genomic_DNA"/>
</dbReference>
<keyword evidence="3" id="KW-0964">Secreted</keyword>
<evidence type="ECO:0000256" key="2">
    <source>
        <dbReference type="ARBA" id="ARBA00006656"/>
    </source>
</evidence>
<keyword evidence="13" id="KW-1185">Reference proteome</keyword>
<dbReference type="OrthoDB" id="5987191at2759"/>
<feature type="region of interest" description="Disordered" evidence="9">
    <location>
        <begin position="77"/>
        <end position="138"/>
    </location>
</feature>
<dbReference type="PROSITE" id="PS51362">
    <property type="entry name" value="TGF_BETA_2"/>
    <property type="match status" value="1"/>
</dbReference>
<evidence type="ECO:0000256" key="10">
    <source>
        <dbReference type="SAM" id="SignalP"/>
    </source>
</evidence>
<evidence type="ECO:0000256" key="3">
    <source>
        <dbReference type="ARBA" id="ARBA00022525"/>
    </source>
</evidence>
<feature type="signal peptide" evidence="10">
    <location>
        <begin position="1"/>
        <end position="21"/>
    </location>
</feature>
<evidence type="ECO:0000256" key="7">
    <source>
        <dbReference type="ARBA" id="ARBA00023180"/>
    </source>
</evidence>
<dbReference type="Pfam" id="PF00019">
    <property type="entry name" value="TGF_beta"/>
    <property type="match status" value="1"/>
</dbReference>
<dbReference type="InterPro" id="IPR015615">
    <property type="entry name" value="TGF-beta-rel"/>
</dbReference>
<reference evidence="12 13" key="1">
    <citation type="submission" date="2018-04" db="EMBL/GenBank/DDBJ databases">
        <authorList>
            <person name="Zhang X."/>
            <person name="Yuan J."/>
            <person name="Li F."/>
            <person name="Xiang J."/>
        </authorList>
    </citation>
    <scope>NUCLEOTIDE SEQUENCE [LARGE SCALE GENOMIC DNA]</scope>
    <source>
        <tissue evidence="12">Muscle</tissue>
    </source>
</reference>
<dbReference type="STRING" id="6689.A0A3R7SU41"/>
<sequence>MSSTIITLVSLAIMASHVIHASPVTYYRFPIHVNTVNIANNVIQSRVSQRDVFGESKTLSGGADSVVSSLDLPLPEVSSSVKQKRSRHSSSEVRIPDSVAETRDLDSSNSDYEDDLHYDDHPAADDYPAQDDYPAHEDHLGHEGVRAKLLAAMGLSSAPSLQHGTGRGRHVPEYMWSMYRQLVSSPASCSNTAFVSIPNLFGDLSTGCHAQEIFFDLSRGEEAGHSLQSAHLHVELPHKAAHKHKRKTAHNKHAHKKSQHHHQPHTAALLEVTLAFLDNTTAPRKKIIAEGEDAVFDVTAEAQAWSNGSGPRVAVTVRPLADVANAFAGTEHLREDAGCSGMKWEASLMVAWDDTSACSSRGELSYPPQGLQKDEEVEEEEEEDVEDELYEDYFNEEASGSRVRRGAHGANKKGRGKKACKLRSMYVNFREIGWNSWIIAPTGYEAGSCNGRCTFPLQSHNTATNHAVVAALRRELQGRGRGPSCVPTQLEAISLLYYDEANNVVLKQYPDMVAKSCGCR</sequence>
<evidence type="ECO:0000256" key="9">
    <source>
        <dbReference type="SAM" id="MobiDB-lite"/>
    </source>
</evidence>
<feature type="chain" id="PRO_5018535422" evidence="10">
    <location>
        <begin position="22"/>
        <end position="520"/>
    </location>
</feature>
<dbReference type="FunFam" id="2.10.90.10:FF:000001">
    <property type="entry name" value="Bone morphogenetic protein 4"/>
    <property type="match status" value="1"/>
</dbReference>
<dbReference type="AlphaFoldDB" id="A0A3R7SU41"/>
<proteinExistence type="inferred from homology"/>
<protein>
    <submittedName>
        <fullName evidence="12">Bone morphogenetic protein 5/8</fullName>
    </submittedName>
</protein>
<evidence type="ECO:0000259" key="11">
    <source>
        <dbReference type="PROSITE" id="PS51362"/>
    </source>
</evidence>
<dbReference type="GO" id="GO:0005125">
    <property type="term" value="F:cytokine activity"/>
    <property type="evidence" value="ECO:0007669"/>
    <property type="project" value="TreeGrafter"/>
</dbReference>
<dbReference type="GO" id="GO:0008083">
    <property type="term" value="F:growth factor activity"/>
    <property type="evidence" value="ECO:0007669"/>
    <property type="project" value="UniProtKB-KW"/>
</dbReference>
<dbReference type="SMART" id="SM00204">
    <property type="entry name" value="TGFB"/>
    <property type="match status" value="1"/>
</dbReference>
<dbReference type="Gene3D" id="2.10.90.10">
    <property type="entry name" value="Cystine-knot cytokines"/>
    <property type="match status" value="1"/>
</dbReference>
<keyword evidence="7" id="KW-0325">Glycoprotein</keyword>
<accession>A0A3R7SU41</accession>
<dbReference type="InterPro" id="IPR029034">
    <property type="entry name" value="Cystine-knot_cytokine"/>
</dbReference>
<dbReference type="InterPro" id="IPR017948">
    <property type="entry name" value="TGFb_CS"/>
</dbReference>
<feature type="region of interest" description="Disordered" evidence="9">
    <location>
        <begin position="359"/>
        <end position="382"/>
    </location>
</feature>
<gene>
    <name evidence="12" type="ORF">C7M84_006267</name>
</gene>
<evidence type="ECO:0000256" key="6">
    <source>
        <dbReference type="ARBA" id="ARBA00023157"/>
    </source>
</evidence>
<comment type="subcellular location">
    <subcellularLocation>
        <location evidence="1">Secreted</location>
    </subcellularLocation>
</comment>
<dbReference type="PROSITE" id="PS00250">
    <property type="entry name" value="TGF_BETA_1"/>
    <property type="match status" value="1"/>
</dbReference>
<dbReference type="Proteomes" id="UP000283509">
    <property type="component" value="Unassembled WGS sequence"/>
</dbReference>
<evidence type="ECO:0000256" key="1">
    <source>
        <dbReference type="ARBA" id="ARBA00004613"/>
    </source>
</evidence>
<dbReference type="CDD" id="cd13761">
    <property type="entry name" value="TGF_beta_BMP5_like"/>
    <property type="match status" value="1"/>
</dbReference>
<feature type="domain" description="TGF-beta family profile" evidence="11">
    <location>
        <begin position="402"/>
        <end position="520"/>
    </location>
</feature>
<feature type="compositionally biased region" description="Basic and acidic residues" evidence="9">
    <location>
        <begin position="89"/>
        <end position="106"/>
    </location>
</feature>
<comment type="similarity">
    <text evidence="2 8">Belongs to the TGF-beta family.</text>
</comment>
<name>A0A3R7SU41_PENVA</name>
<comment type="caution">
    <text evidence="12">The sequence shown here is derived from an EMBL/GenBank/DDBJ whole genome shotgun (WGS) entry which is preliminary data.</text>
</comment>
<evidence type="ECO:0000313" key="12">
    <source>
        <dbReference type="EMBL" id="ROT75183.1"/>
    </source>
</evidence>
<evidence type="ECO:0000256" key="8">
    <source>
        <dbReference type="RuleBase" id="RU000354"/>
    </source>
</evidence>
<dbReference type="GO" id="GO:0005615">
    <property type="term" value="C:extracellular space"/>
    <property type="evidence" value="ECO:0007669"/>
    <property type="project" value="TreeGrafter"/>
</dbReference>
<reference evidence="12 13" key="2">
    <citation type="submission" date="2019-01" db="EMBL/GenBank/DDBJ databases">
        <title>The decoding of complex shrimp genome reveals the adaptation for benthos swimmer, frequently molting mechanism and breeding impact on genome.</title>
        <authorList>
            <person name="Sun Y."/>
            <person name="Gao Y."/>
            <person name="Yu Y."/>
        </authorList>
    </citation>
    <scope>NUCLEOTIDE SEQUENCE [LARGE SCALE GENOMIC DNA]</scope>
    <source>
        <tissue evidence="12">Muscle</tissue>
    </source>
</reference>
<dbReference type="PANTHER" id="PTHR11848:SF263">
    <property type="entry name" value="PROTEIN DECAPENTAPLEGIC"/>
    <property type="match status" value="1"/>
</dbReference>
<dbReference type="SUPFAM" id="SSF57501">
    <property type="entry name" value="Cystine-knot cytokines"/>
    <property type="match status" value="1"/>
</dbReference>
<evidence type="ECO:0000256" key="4">
    <source>
        <dbReference type="ARBA" id="ARBA00022729"/>
    </source>
</evidence>
<dbReference type="PANTHER" id="PTHR11848">
    <property type="entry name" value="TGF-BETA FAMILY"/>
    <property type="match status" value="1"/>
</dbReference>
<keyword evidence="4 10" id="KW-0732">Signal</keyword>
<keyword evidence="6" id="KW-1015">Disulfide bond</keyword>
<evidence type="ECO:0000256" key="5">
    <source>
        <dbReference type="ARBA" id="ARBA00023030"/>
    </source>
</evidence>
<keyword evidence="5 8" id="KW-0339">Growth factor</keyword>
<dbReference type="InterPro" id="IPR001839">
    <property type="entry name" value="TGF-b_C"/>
</dbReference>
<organism evidence="12 13">
    <name type="scientific">Penaeus vannamei</name>
    <name type="common">Whiteleg shrimp</name>
    <name type="synonym">Litopenaeus vannamei</name>
    <dbReference type="NCBI Taxonomy" id="6689"/>
    <lineage>
        <taxon>Eukaryota</taxon>
        <taxon>Metazoa</taxon>
        <taxon>Ecdysozoa</taxon>
        <taxon>Arthropoda</taxon>
        <taxon>Crustacea</taxon>
        <taxon>Multicrustacea</taxon>
        <taxon>Malacostraca</taxon>
        <taxon>Eumalacostraca</taxon>
        <taxon>Eucarida</taxon>
        <taxon>Decapoda</taxon>
        <taxon>Dendrobranchiata</taxon>
        <taxon>Penaeoidea</taxon>
        <taxon>Penaeidae</taxon>
        <taxon>Penaeus</taxon>
    </lineage>
</organism>
<evidence type="ECO:0000313" key="13">
    <source>
        <dbReference type="Proteomes" id="UP000283509"/>
    </source>
</evidence>